<dbReference type="FunFam" id="3.30.1490.20:FF:000010">
    <property type="entry name" value="Phosphoenolpyruvate synthase"/>
    <property type="match status" value="1"/>
</dbReference>
<dbReference type="Pfam" id="PF14528">
    <property type="entry name" value="LAGLIDADG_3"/>
    <property type="match status" value="1"/>
</dbReference>
<keyword evidence="8" id="KW-0547">Nucleotide-binding</keyword>
<evidence type="ECO:0000256" key="16">
    <source>
        <dbReference type="ARBA" id="ARBA00071420"/>
    </source>
</evidence>
<dbReference type="InterPro" id="IPR040442">
    <property type="entry name" value="Pyrv_kinase-like_dom_sf"/>
</dbReference>
<dbReference type="CDD" id="cd00081">
    <property type="entry name" value="Hint"/>
    <property type="match status" value="1"/>
</dbReference>
<keyword evidence="9" id="KW-0418">Kinase</keyword>
<keyword evidence="6" id="KW-0808">Transferase</keyword>
<dbReference type="AlphaFoldDB" id="A0A133UC23"/>
<keyword evidence="10" id="KW-0068">Autocatalytic cleavage</keyword>
<evidence type="ECO:0000313" key="19">
    <source>
        <dbReference type="Proteomes" id="UP000070163"/>
    </source>
</evidence>
<evidence type="ECO:0000313" key="18">
    <source>
        <dbReference type="EMBL" id="KXA91735.1"/>
    </source>
</evidence>
<dbReference type="UniPathway" id="UPA00138"/>
<evidence type="ECO:0000256" key="13">
    <source>
        <dbReference type="ARBA" id="ARBA00023000"/>
    </source>
</evidence>
<sequence length="1187" mass="132062">MKNVVWFEELSSDDVEIAGGKGASLGEMINADLPVPPGFAVTAQAYEKFVKEAGIIDEINDLLGEVDVDDSEALKETGEKIRNIVLESKMPEDVRQDIIDAYQELSERLGGEVSVAVRSSATAEDMPDASFAGQQETYLHIQGNENLLKNIQRCWSSLFTDRAIFYREKNDYAHEDVLISVPVQKMVDSEKAGVLFTSHPSTGDRDQVVVEANWGLGETVVSGSVTPDTYVVDKESGEILETTIGSKEEIVVRDPEGGETAEKSTPSEKREMQVLDEEEAAELADLGRKLEKHYDRPQDAEWAEEDGKIYLVQSRPITVLYGEEEEEEEKAEAPTEVLVQGLGASPGRTSGKVKINPSADEIDRVEEGDILVTEMTAPDWVPAMRRAAAIVTDEGGTTCFTGDTKVLTDRGILPIREVRELVGRGSIRVLTFNEDSFAPEWKRVLGSTLRKSEVWEVAVSQTGRSKQNTLKVTPDHGMMVFEDRALIEKELRNVIEQSEIVTAVDRISSLPIKHDGGYPHSGELGYLSGAIASDGCVELTDRRGRVTFRRKDVPEKSEFINNVRGIFEQEFGTELVDRGEEVSSGVIRGQEFVGRANRYECQQKAPAEQLLSIENDMERYVLESDESVVAGFLAGIIDGNGSYHRGHESGRIHVYADEDLAKAVVLACLRLGILPQVYENRNIYNVQIVEGLEKLLKLTHRVEGDVGDKELGTKLLPARQILRDIVDEVNVGGKIKPYVERNLLIDSDKLRDRVLSRLSGEKKAELRKVVNSSLRGRRIRKLRETGERTVYNLEVEDNHNYVVFSEHLTPILVHNCHAAIVSRELGTPSVVGTNDATEILEDEMEVTVDGSSGNVYKGIEKVEEEVEERAPAPEAAAPPMFPTATDVKVNISLPDIAEDVAQETQADGVGLLRAEHMLLTIGKHPRKLMEEGGEERMMEEFSDGIRTVAETFSPKSVWYRTLDLKTAEFKNMEGGEEEPDEPNPMIGWRGVRRFVDPDYPAEQETFKVELKAIKKVVDEGYDNIGVMLPMAQHPEELRRFKRVAREVGLEPHEDIEVGIMIEVPAAALIIDEFIEEGIDFVSFGTNDLTQFTLAVDRDNERIAKLYDERHPAVQRLIREVIGKCDEAGVESSICGQAGSYPDVVEKLVKYGITSVSANPDAVQEVRKMISRTERRMILSEVRSGSRG</sequence>
<dbReference type="EMBL" id="LHXJ01000001">
    <property type="protein sequence ID" value="KXA91735.1"/>
    <property type="molecule type" value="Genomic_DNA"/>
</dbReference>
<dbReference type="GO" id="GO:0016539">
    <property type="term" value="P:intein-mediated protein splicing"/>
    <property type="evidence" value="ECO:0007669"/>
    <property type="project" value="InterPro"/>
</dbReference>
<dbReference type="SUPFAM" id="SSF52009">
    <property type="entry name" value="Phosphohistidine domain"/>
    <property type="match status" value="2"/>
</dbReference>
<evidence type="ECO:0000256" key="7">
    <source>
        <dbReference type="ARBA" id="ARBA00022723"/>
    </source>
</evidence>
<dbReference type="NCBIfam" id="TIGR01443">
    <property type="entry name" value="intein_Cterm"/>
    <property type="match status" value="1"/>
</dbReference>
<evidence type="ECO:0000256" key="10">
    <source>
        <dbReference type="ARBA" id="ARBA00022813"/>
    </source>
</evidence>
<comment type="similarity">
    <text evidence="4">Belongs to the PEP-utilizing enzyme family.</text>
</comment>
<evidence type="ECO:0000256" key="14">
    <source>
        <dbReference type="ARBA" id="ARBA00033470"/>
    </source>
</evidence>
<dbReference type="InterPro" id="IPR030934">
    <property type="entry name" value="Intein_C"/>
</dbReference>
<dbReference type="SUPFAM" id="SSF55608">
    <property type="entry name" value="Homing endonucleases"/>
    <property type="match status" value="1"/>
</dbReference>
<comment type="function">
    <text evidence="2">Catalyzes the phosphorylation of pyruvate to phosphoenolpyruvate.</text>
</comment>
<dbReference type="InterPro" id="IPR004042">
    <property type="entry name" value="Intein_endonuc_central"/>
</dbReference>
<dbReference type="InterPro" id="IPR013815">
    <property type="entry name" value="ATP_grasp_subdomain_1"/>
</dbReference>
<dbReference type="Pfam" id="PF01326">
    <property type="entry name" value="PPDK_N"/>
    <property type="match status" value="1"/>
</dbReference>
<dbReference type="PRINTS" id="PR00379">
    <property type="entry name" value="INTEIN"/>
</dbReference>
<comment type="catalytic activity">
    <reaction evidence="15">
        <text>pyruvate + ATP + H2O = phosphoenolpyruvate + AMP + phosphate + 2 H(+)</text>
        <dbReference type="Rhea" id="RHEA:11364"/>
        <dbReference type="ChEBI" id="CHEBI:15361"/>
        <dbReference type="ChEBI" id="CHEBI:15377"/>
        <dbReference type="ChEBI" id="CHEBI:15378"/>
        <dbReference type="ChEBI" id="CHEBI:30616"/>
        <dbReference type="ChEBI" id="CHEBI:43474"/>
        <dbReference type="ChEBI" id="CHEBI:58702"/>
        <dbReference type="ChEBI" id="CHEBI:456215"/>
        <dbReference type="EC" id="2.7.9.2"/>
    </reaction>
</comment>
<dbReference type="PRINTS" id="PR01736">
    <property type="entry name" value="PHPHTRNFRASE"/>
</dbReference>
<dbReference type="SUPFAM" id="SSF51621">
    <property type="entry name" value="Phosphoenolpyruvate/pyruvate domain"/>
    <property type="match status" value="1"/>
</dbReference>
<dbReference type="InterPro" id="IPR006141">
    <property type="entry name" value="Intein_N"/>
</dbReference>
<protein>
    <recommendedName>
        <fullName evidence="16">Probable phosphoenolpyruvate synthase</fullName>
        <ecNumber evidence="5">2.7.9.2</ecNumber>
    </recommendedName>
    <alternativeName>
        <fullName evidence="14">Pyruvate, water dikinase</fullName>
    </alternativeName>
</protein>
<dbReference type="Gene3D" id="3.30.470.20">
    <property type="entry name" value="ATP-grasp fold, B domain"/>
    <property type="match status" value="1"/>
</dbReference>
<dbReference type="InterPro" id="IPR036637">
    <property type="entry name" value="Phosphohistidine_dom_sf"/>
</dbReference>
<accession>A0A133UC23</accession>
<dbReference type="InterPro" id="IPR006142">
    <property type="entry name" value="INTEIN"/>
</dbReference>
<dbReference type="NCBIfam" id="TIGR01445">
    <property type="entry name" value="intein_Nterm"/>
    <property type="match status" value="1"/>
</dbReference>
<evidence type="ECO:0000256" key="15">
    <source>
        <dbReference type="ARBA" id="ARBA00047700"/>
    </source>
</evidence>
<dbReference type="Proteomes" id="UP000070163">
    <property type="component" value="Unassembled WGS sequence"/>
</dbReference>
<dbReference type="InterPro" id="IPR023151">
    <property type="entry name" value="PEP_util_CS"/>
</dbReference>
<comment type="pathway">
    <text evidence="3">Carbohydrate biosynthesis; gluconeogenesis.</text>
</comment>
<keyword evidence="13" id="KW-0651">Protein splicing</keyword>
<dbReference type="EC" id="2.7.9.2" evidence="5"/>
<evidence type="ECO:0000256" key="12">
    <source>
        <dbReference type="ARBA" id="ARBA00022842"/>
    </source>
</evidence>
<dbReference type="Gene3D" id="3.30.1490.20">
    <property type="entry name" value="ATP-grasp fold, A domain"/>
    <property type="match status" value="1"/>
</dbReference>
<dbReference type="InterPro" id="IPR003586">
    <property type="entry name" value="Hint_dom_C"/>
</dbReference>
<evidence type="ECO:0000256" key="4">
    <source>
        <dbReference type="ARBA" id="ARBA00007837"/>
    </source>
</evidence>
<evidence type="ECO:0000256" key="8">
    <source>
        <dbReference type="ARBA" id="ARBA00022741"/>
    </source>
</evidence>
<organism evidence="18 19">
    <name type="scientific">candidate division MSBL1 archaeon SCGC-AAA259A05</name>
    <dbReference type="NCBI Taxonomy" id="1698259"/>
    <lineage>
        <taxon>Archaea</taxon>
        <taxon>Methanobacteriati</taxon>
        <taxon>Methanobacteriota</taxon>
        <taxon>candidate division MSBL1</taxon>
    </lineage>
</organism>
<dbReference type="PANTHER" id="PTHR43030">
    <property type="entry name" value="PHOSPHOENOLPYRUVATE SYNTHASE"/>
    <property type="match status" value="1"/>
</dbReference>
<gene>
    <name evidence="18" type="ORF">AKJ57_00165</name>
</gene>
<dbReference type="InterPro" id="IPR004860">
    <property type="entry name" value="LAGLIDADG_dom"/>
</dbReference>
<evidence type="ECO:0000256" key="5">
    <source>
        <dbReference type="ARBA" id="ARBA00011996"/>
    </source>
</evidence>
<evidence type="ECO:0000256" key="9">
    <source>
        <dbReference type="ARBA" id="ARBA00022777"/>
    </source>
</evidence>
<dbReference type="Gene3D" id="3.10.28.10">
    <property type="entry name" value="Homing endonucleases"/>
    <property type="match status" value="1"/>
</dbReference>
<dbReference type="GO" id="GO:0005524">
    <property type="term" value="F:ATP binding"/>
    <property type="evidence" value="ECO:0007669"/>
    <property type="project" value="UniProtKB-KW"/>
</dbReference>
<dbReference type="Gene3D" id="3.50.30.10">
    <property type="entry name" value="Phosphohistidine domain"/>
    <property type="match status" value="2"/>
</dbReference>
<evidence type="ECO:0000256" key="1">
    <source>
        <dbReference type="ARBA" id="ARBA00001946"/>
    </source>
</evidence>
<keyword evidence="19" id="KW-1185">Reference proteome</keyword>
<dbReference type="InterPro" id="IPR006319">
    <property type="entry name" value="PEP_synth"/>
</dbReference>
<dbReference type="Gene3D" id="3.20.20.60">
    <property type="entry name" value="Phosphoenolpyruvate-binding domains"/>
    <property type="match status" value="1"/>
</dbReference>
<dbReference type="GO" id="GO:0008986">
    <property type="term" value="F:pyruvate, water dikinase activity"/>
    <property type="evidence" value="ECO:0007669"/>
    <property type="project" value="UniProtKB-EC"/>
</dbReference>
<dbReference type="InterPro" id="IPR008279">
    <property type="entry name" value="PEP-util_enz_mobile_dom"/>
</dbReference>
<dbReference type="InterPro" id="IPR000121">
    <property type="entry name" value="PEP_util_C"/>
</dbReference>
<dbReference type="GO" id="GO:0004519">
    <property type="term" value="F:endonuclease activity"/>
    <property type="evidence" value="ECO:0007669"/>
    <property type="project" value="InterPro"/>
</dbReference>
<dbReference type="SMART" id="SM00306">
    <property type="entry name" value="HintN"/>
    <property type="match status" value="1"/>
</dbReference>
<dbReference type="SUPFAM" id="SSF51294">
    <property type="entry name" value="Hedgehog/intein (Hint) domain"/>
    <property type="match status" value="1"/>
</dbReference>
<dbReference type="PROSITE" id="PS50818">
    <property type="entry name" value="INTEIN_C_TER"/>
    <property type="match status" value="1"/>
</dbReference>
<dbReference type="InterPro" id="IPR002192">
    <property type="entry name" value="PPDK_AMP/ATP-bd"/>
</dbReference>
<keyword evidence="11" id="KW-0067">ATP-binding</keyword>
<evidence type="ECO:0000256" key="6">
    <source>
        <dbReference type="ARBA" id="ARBA00022679"/>
    </source>
</evidence>
<evidence type="ECO:0000256" key="11">
    <source>
        <dbReference type="ARBA" id="ARBA00022840"/>
    </source>
</evidence>
<evidence type="ECO:0000256" key="3">
    <source>
        <dbReference type="ARBA" id="ARBA00004742"/>
    </source>
</evidence>
<keyword evidence="7" id="KW-0479">Metal-binding</keyword>
<dbReference type="SMART" id="SM00305">
    <property type="entry name" value="HintC"/>
    <property type="match status" value="1"/>
</dbReference>
<dbReference type="InterPro" id="IPR027434">
    <property type="entry name" value="Homing_endonucl"/>
</dbReference>
<dbReference type="PATRIC" id="fig|1698259.3.peg.35"/>
<dbReference type="Pfam" id="PF02896">
    <property type="entry name" value="PEP-utilizers_C"/>
    <property type="match status" value="1"/>
</dbReference>
<dbReference type="InterPro" id="IPR036844">
    <property type="entry name" value="Hint_dom_sf"/>
</dbReference>
<dbReference type="PROSITE" id="PS50817">
    <property type="entry name" value="INTEIN_N_TER"/>
    <property type="match status" value="1"/>
</dbReference>
<proteinExistence type="inferred from homology"/>
<dbReference type="InterPro" id="IPR015813">
    <property type="entry name" value="Pyrv/PenolPyrv_kinase-like_dom"/>
</dbReference>
<keyword evidence="12" id="KW-0460">Magnesium</keyword>
<comment type="caution">
    <text evidence="18">The sequence shown here is derived from an EMBL/GenBank/DDBJ whole genome shotgun (WGS) entry which is preliminary data.</text>
</comment>
<evidence type="ECO:0000259" key="17">
    <source>
        <dbReference type="PROSITE" id="PS50819"/>
    </source>
</evidence>
<feature type="domain" description="DOD-type homing endonuclease" evidence="17">
    <location>
        <begin position="527"/>
        <end position="673"/>
    </location>
</feature>
<name>A0A133UC23_9EURY</name>
<evidence type="ECO:0000256" key="2">
    <source>
        <dbReference type="ARBA" id="ARBA00002988"/>
    </source>
</evidence>
<dbReference type="SUPFAM" id="SSF56059">
    <property type="entry name" value="Glutathione synthetase ATP-binding domain-like"/>
    <property type="match status" value="1"/>
</dbReference>
<dbReference type="InterPro" id="IPR003587">
    <property type="entry name" value="Hint_dom_N"/>
</dbReference>
<dbReference type="PROSITE" id="PS00742">
    <property type="entry name" value="PEP_ENZYMES_2"/>
    <property type="match status" value="1"/>
</dbReference>
<dbReference type="PROSITE" id="PS50819">
    <property type="entry name" value="INTEIN_ENDONUCLEASE"/>
    <property type="match status" value="1"/>
</dbReference>
<dbReference type="Pfam" id="PF00391">
    <property type="entry name" value="PEP-utilizers"/>
    <property type="match status" value="2"/>
</dbReference>
<dbReference type="Gene3D" id="2.170.16.10">
    <property type="entry name" value="Hedgehog/Intein (Hint) domain"/>
    <property type="match status" value="2"/>
</dbReference>
<dbReference type="PANTHER" id="PTHR43030:SF1">
    <property type="entry name" value="PHOSPHOENOLPYRUVATE SYNTHASE"/>
    <property type="match status" value="1"/>
</dbReference>
<dbReference type="GO" id="GO:0006094">
    <property type="term" value="P:gluconeogenesis"/>
    <property type="evidence" value="ECO:0007669"/>
    <property type="project" value="UniProtKB-UniPathway"/>
</dbReference>
<comment type="cofactor">
    <cofactor evidence="1">
        <name>Mg(2+)</name>
        <dbReference type="ChEBI" id="CHEBI:18420"/>
    </cofactor>
</comment>
<dbReference type="GO" id="GO:0046872">
    <property type="term" value="F:metal ion binding"/>
    <property type="evidence" value="ECO:0007669"/>
    <property type="project" value="UniProtKB-KW"/>
</dbReference>
<reference evidence="18 19" key="1">
    <citation type="journal article" date="2016" name="Sci. Rep.">
        <title>Metabolic traits of an uncultured archaeal lineage -MSBL1- from brine pools of the Red Sea.</title>
        <authorList>
            <person name="Mwirichia R."/>
            <person name="Alam I."/>
            <person name="Rashid M."/>
            <person name="Vinu M."/>
            <person name="Ba-Alawi W."/>
            <person name="Anthony Kamau A."/>
            <person name="Kamanda Ngugi D."/>
            <person name="Goker M."/>
            <person name="Klenk H.P."/>
            <person name="Bajic V."/>
            <person name="Stingl U."/>
        </authorList>
    </citation>
    <scope>NUCLEOTIDE SEQUENCE [LARGE SCALE GENOMIC DNA]</scope>
    <source>
        <strain evidence="18">SCGC-AAA259A05</strain>
    </source>
</reference>